<organism evidence="1 2">
    <name type="scientific">Daphnia magna</name>
    <dbReference type="NCBI Taxonomy" id="35525"/>
    <lineage>
        <taxon>Eukaryota</taxon>
        <taxon>Metazoa</taxon>
        <taxon>Ecdysozoa</taxon>
        <taxon>Arthropoda</taxon>
        <taxon>Crustacea</taxon>
        <taxon>Branchiopoda</taxon>
        <taxon>Diplostraca</taxon>
        <taxon>Cladocera</taxon>
        <taxon>Anomopoda</taxon>
        <taxon>Daphniidae</taxon>
        <taxon>Daphnia</taxon>
    </lineage>
</organism>
<reference evidence="1 2" key="1">
    <citation type="journal article" date="2023" name="Nucleic Acids Res.">
        <title>The hologenome of Daphnia magna reveals possible DNA methylation and microbiome-mediated evolution of the host genome.</title>
        <authorList>
            <person name="Chaturvedi A."/>
            <person name="Li X."/>
            <person name="Dhandapani V."/>
            <person name="Marshall H."/>
            <person name="Kissane S."/>
            <person name="Cuenca-Cambronero M."/>
            <person name="Asole G."/>
            <person name="Calvet F."/>
            <person name="Ruiz-Romero M."/>
            <person name="Marangio P."/>
            <person name="Guigo R."/>
            <person name="Rago D."/>
            <person name="Mirbahai L."/>
            <person name="Eastwood N."/>
            <person name="Colbourne J.K."/>
            <person name="Zhou J."/>
            <person name="Mallon E."/>
            <person name="Orsini L."/>
        </authorList>
    </citation>
    <scope>NUCLEOTIDE SEQUENCE [LARGE SCALE GENOMIC DNA]</scope>
    <source>
        <strain evidence="1">LRV0_1</strain>
    </source>
</reference>
<proteinExistence type="predicted"/>
<evidence type="ECO:0000313" key="1">
    <source>
        <dbReference type="EMBL" id="KAK4024869.1"/>
    </source>
</evidence>
<gene>
    <name evidence="1" type="ORF">OUZ56_010364</name>
</gene>
<comment type="caution">
    <text evidence="1">The sequence shown here is derived from an EMBL/GenBank/DDBJ whole genome shotgun (WGS) entry which is preliminary data.</text>
</comment>
<dbReference type="EMBL" id="JAOYFB010000037">
    <property type="protein sequence ID" value="KAK4024869.1"/>
    <property type="molecule type" value="Genomic_DNA"/>
</dbReference>
<sequence>MIRNGFLEWCVSNTRCENFKNATQFQVTVPRDKEMAHSTRVRLRCSFRPAPESWLYLAVEEPSIAPHDAAASKFDSVGTVAADRHDDAHTSPKFGIRVLDSYLCADPKW</sequence>
<accession>A0ABR0AIE4</accession>
<keyword evidence="2" id="KW-1185">Reference proteome</keyword>
<protein>
    <submittedName>
        <fullName evidence="1">Uncharacterized protein</fullName>
    </submittedName>
</protein>
<dbReference type="Proteomes" id="UP001234178">
    <property type="component" value="Unassembled WGS sequence"/>
</dbReference>
<evidence type="ECO:0000313" key="2">
    <source>
        <dbReference type="Proteomes" id="UP001234178"/>
    </source>
</evidence>
<name>A0ABR0AIE4_9CRUS</name>